<reference evidence="1 2" key="1">
    <citation type="journal article" date="2019" name="Nat. Ecol. Evol.">
        <title>Megaphylogeny resolves global patterns of mushroom evolution.</title>
        <authorList>
            <person name="Varga T."/>
            <person name="Krizsan K."/>
            <person name="Foldi C."/>
            <person name="Dima B."/>
            <person name="Sanchez-Garcia M."/>
            <person name="Sanchez-Ramirez S."/>
            <person name="Szollosi G.J."/>
            <person name="Szarkandi J.G."/>
            <person name="Papp V."/>
            <person name="Albert L."/>
            <person name="Andreopoulos W."/>
            <person name="Angelini C."/>
            <person name="Antonin V."/>
            <person name="Barry K.W."/>
            <person name="Bougher N.L."/>
            <person name="Buchanan P."/>
            <person name="Buyck B."/>
            <person name="Bense V."/>
            <person name="Catcheside P."/>
            <person name="Chovatia M."/>
            <person name="Cooper J."/>
            <person name="Damon W."/>
            <person name="Desjardin D."/>
            <person name="Finy P."/>
            <person name="Geml J."/>
            <person name="Haridas S."/>
            <person name="Hughes K."/>
            <person name="Justo A."/>
            <person name="Karasinski D."/>
            <person name="Kautmanova I."/>
            <person name="Kiss B."/>
            <person name="Kocsube S."/>
            <person name="Kotiranta H."/>
            <person name="LaButti K.M."/>
            <person name="Lechner B.E."/>
            <person name="Liimatainen K."/>
            <person name="Lipzen A."/>
            <person name="Lukacs Z."/>
            <person name="Mihaltcheva S."/>
            <person name="Morgado L.N."/>
            <person name="Niskanen T."/>
            <person name="Noordeloos M.E."/>
            <person name="Ohm R.A."/>
            <person name="Ortiz-Santana B."/>
            <person name="Ovrebo C."/>
            <person name="Racz N."/>
            <person name="Riley R."/>
            <person name="Savchenko A."/>
            <person name="Shiryaev A."/>
            <person name="Soop K."/>
            <person name="Spirin V."/>
            <person name="Szebenyi C."/>
            <person name="Tomsovsky M."/>
            <person name="Tulloss R.E."/>
            <person name="Uehling J."/>
            <person name="Grigoriev I.V."/>
            <person name="Vagvolgyi C."/>
            <person name="Papp T."/>
            <person name="Martin F.M."/>
            <person name="Miettinen O."/>
            <person name="Hibbett D.S."/>
            <person name="Nagy L.G."/>
        </authorList>
    </citation>
    <scope>NUCLEOTIDE SEQUENCE [LARGE SCALE GENOMIC DNA]</scope>
    <source>
        <strain evidence="1 2">FP101781</strain>
    </source>
</reference>
<comment type="caution">
    <text evidence="1">The sequence shown here is derived from an EMBL/GenBank/DDBJ whole genome shotgun (WGS) entry which is preliminary data.</text>
</comment>
<organism evidence="1 2">
    <name type="scientific">Coprinellus micaceus</name>
    <name type="common">Glistening ink-cap mushroom</name>
    <name type="synonym">Coprinus micaceus</name>
    <dbReference type="NCBI Taxonomy" id="71717"/>
    <lineage>
        <taxon>Eukaryota</taxon>
        <taxon>Fungi</taxon>
        <taxon>Dikarya</taxon>
        <taxon>Basidiomycota</taxon>
        <taxon>Agaricomycotina</taxon>
        <taxon>Agaricomycetes</taxon>
        <taxon>Agaricomycetidae</taxon>
        <taxon>Agaricales</taxon>
        <taxon>Agaricineae</taxon>
        <taxon>Psathyrellaceae</taxon>
        <taxon>Coprinellus</taxon>
    </lineage>
</organism>
<sequence>MAYTVTLNQRTGRHTSSFPRPSPMVVFSQKWVGPFSVALRLNLTIGARTGAIGRTGSCRAWTPSILNSRPAGRFYSNVRHETECISLCSKHAHA</sequence>
<evidence type="ECO:0000313" key="1">
    <source>
        <dbReference type="EMBL" id="TEB14302.1"/>
    </source>
</evidence>
<name>A0A4Y7RZ96_COPMI</name>
<evidence type="ECO:0000313" key="2">
    <source>
        <dbReference type="Proteomes" id="UP000298030"/>
    </source>
</evidence>
<keyword evidence="2" id="KW-1185">Reference proteome</keyword>
<dbReference type="AlphaFoldDB" id="A0A4Y7RZ96"/>
<gene>
    <name evidence="1" type="ORF">FA13DRAFT_880075</name>
</gene>
<proteinExistence type="predicted"/>
<accession>A0A4Y7RZ96</accession>
<dbReference type="EMBL" id="QPFP01000393">
    <property type="protein sequence ID" value="TEB14302.1"/>
    <property type="molecule type" value="Genomic_DNA"/>
</dbReference>
<protein>
    <submittedName>
        <fullName evidence="1">Uncharacterized protein</fullName>
    </submittedName>
</protein>
<dbReference type="Proteomes" id="UP000298030">
    <property type="component" value="Unassembled WGS sequence"/>
</dbReference>